<dbReference type="RefSeq" id="WP_198304075.1">
    <property type="nucleotide sequence ID" value="NZ_JBHTCT010000007.1"/>
</dbReference>
<protein>
    <recommendedName>
        <fullName evidence="4">YfhE-like protein</fullName>
    </recommendedName>
</protein>
<reference evidence="3" key="1">
    <citation type="journal article" date="2019" name="Int. J. Syst. Evol. Microbiol.">
        <title>The Global Catalogue of Microorganisms (GCM) 10K type strain sequencing project: providing services to taxonomists for standard genome sequencing and annotation.</title>
        <authorList>
            <consortium name="The Broad Institute Genomics Platform"/>
            <consortium name="The Broad Institute Genome Sequencing Center for Infectious Disease"/>
            <person name="Wu L."/>
            <person name="Ma J."/>
        </authorList>
    </citation>
    <scope>NUCLEOTIDE SEQUENCE [LARGE SCALE GENOMIC DNA]</scope>
    <source>
        <strain evidence="3">JCM 4738</strain>
    </source>
</reference>
<proteinExistence type="predicted"/>
<evidence type="ECO:0000313" key="3">
    <source>
        <dbReference type="Proteomes" id="UP001596483"/>
    </source>
</evidence>
<dbReference type="Proteomes" id="UP001596483">
    <property type="component" value="Unassembled WGS sequence"/>
</dbReference>
<name>A0ABW2NAR2_9BACL</name>
<evidence type="ECO:0000313" key="2">
    <source>
        <dbReference type="EMBL" id="MFC7364349.1"/>
    </source>
</evidence>
<accession>A0ABW2NAR2</accession>
<comment type="caution">
    <text evidence="2">The sequence shown here is derived from an EMBL/GenBank/DDBJ whole genome shotgun (WGS) entry which is preliminary data.</text>
</comment>
<evidence type="ECO:0000256" key="1">
    <source>
        <dbReference type="SAM" id="MobiDB-lite"/>
    </source>
</evidence>
<gene>
    <name evidence="2" type="ORF">ACFQQH_04120</name>
</gene>
<feature type="region of interest" description="Disordered" evidence="1">
    <location>
        <begin position="1"/>
        <end position="53"/>
    </location>
</feature>
<dbReference type="EMBL" id="JBHTCT010000007">
    <property type="protein sequence ID" value="MFC7364349.1"/>
    <property type="molecule type" value="Genomic_DNA"/>
</dbReference>
<keyword evidence="3" id="KW-1185">Reference proteome</keyword>
<sequence>MSKNKKEHNKPGSTKNREEYGYGYDISIDDLGVIGQNDVAKKQKPRGNKREER</sequence>
<evidence type="ECO:0008006" key="4">
    <source>
        <dbReference type="Google" id="ProtNLM"/>
    </source>
</evidence>
<organism evidence="2 3">
    <name type="scientific">Bhargavaea changchunensis</name>
    <dbReference type="NCBI Taxonomy" id="2134037"/>
    <lineage>
        <taxon>Bacteria</taxon>
        <taxon>Bacillati</taxon>
        <taxon>Bacillota</taxon>
        <taxon>Bacilli</taxon>
        <taxon>Bacillales</taxon>
        <taxon>Caryophanaceae</taxon>
        <taxon>Bhargavaea</taxon>
    </lineage>
</organism>